<feature type="region of interest" description="Disordered" evidence="1">
    <location>
        <begin position="55"/>
        <end position="118"/>
    </location>
</feature>
<evidence type="ECO:0000313" key="2">
    <source>
        <dbReference type="EMBL" id="RCV08742.1"/>
    </source>
</evidence>
<feature type="compositionally biased region" description="Basic and acidic residues" evidence="1">
    <location>
        <begin position="69"/>
        <end position="86"/>
    </location>
</feature>
<dbReference type="EMBL" id="CM003528">
    <property type="protein sequence ID" value="RCV08743.1"/>
    <property type="molecule type" value="Genomic_DNA"/>
</dbReference>
<dbReference type="EMBL" id="CM003528">
    <property type="protein sequence ID" value="RCV08742.1"/>
    <property type="molecule type" value="Genomic_DNA"/>
</dbReference>
<proteinExistence type="predicted"/>
<name>A0A368PSX6_SETIT</name>
<gene>
    <name evidence="2" type="ORF">SETIT_1G351500v2</name>
</gene>
<accession>A0A368PSX6</accession>
<reference evidence="2" key="2">
    <citation type="submission" date="2015-07" db="EMBL/GenBank/DDBJ databases">
        <authorList>
            <person name="Noorani M."/>
        </authorList>
    </citation>
    <scope>NUCLEOTIDE SEQUENCE</scope>
    <source>
        <strain evidence="2">Yugu1</strain>
    </source>
</reference>
<dbReference type="AlphaFoldDB" id="A0A368PSX6"/>
<evidence type="ECO:0000256" key="1">
    <source>
        <dbReference type="SAM" id="MobiDB-lite"/>
    </source>
</evidence>
<sequence>MGATARPRADPIAGHLSQFLRLRRVSSQVLSPVSHCILSSPFPSFPSPVSFLPRSRSVEGDPASGGELRALHPRERLPGEHLDAGGRRCSSAAGQVSTAMRGGRWLSPAGARGPGEAG</sequence>
<organism evidence="2">
    <name type="scientific">Setaria italica</name>
    <name type="common">Foxtail millet</name>
    <name type="synonym">Panicum italicum</name>
    <dbReference type="NCBI Taxonomy" id="4555"/>
    <lineage>
        <taxon>Eukaryota</taxon>
        <taxon>Viridiplantae</taxon>
        <taxon>Streptophyta</taxon>
        <taxon>Embryophyta</taxon>
        <taxon>Tracheophyta</taxon>
        <taxon>Spermatophyta</taxon>
        <taxon>Magnoliopsida</taxon>
        <taxon>Liliopsida</taxon>
        <taxon>Poales</taxon>
        <taxon>Poaceae</taxon>
        <taxon>PACMAD clade</taxon>
        <taxon>Panicoideae</taxon>
        <taxon>Panicodae</taxon>
        <taxon>Paniceae</taxon>
        <taxon>Cenchrinae</taxon>
        <taxon>Setaria</taxon>
    </lineage>
</organism>
<protein>
    <submittedName>
        <fullName evidence="2">Uncharacterized protein</fullName>
    </submittedName>
</protein>
<reference evidence="2" key="1">
    <citation type="journal article" date="2012" name="Nat. Biotechnol.">
        <title>Reference genome sequence of the model plant Setaria.</title>
        <authorList>
            <person name="Bennetzen J.L."/>
            <person name="Schmutz J."/>
            <person name="Wang H."/>
            <person name="Percifield R."/>
            <person name="Hawkins J."/>
            <person name="Pontaroli A.C."/>
            <person name="Estep M."/>
            <person name="Feng L."/>
            <person name="Vaughn J.N."/>
            <person name="Grimwood J."/>
            <person name="Jenkins J."/>
            <person name="Barry K."/>
            <person name="Lindquist E."/>
            <person name="Hellsten U."/>
            <person name="Deshpande S."/>
            <person name="Wang X."/>
            <person name="Wu X."/>
            <person name="Mitros T."/>
            <person name="Triplett J."/>
            <person name="Yang X."/>
            <person name="Ye C.Y."/>
            <person name="Mauro-Herrera M."/>
            <person name="Wang L."/>
            <person name="Li P."/>
            <person name="Sharma M."/>
            <person name="Sharma R."/>
            <person name="Ronald P.C."/>
            <person name="Panaud O."/>
            <person name="Kellogg E.A."/>
            <person name="Brutnell T.P."/>
            <person name="Doust A.N."/>
            <person name="Tuskan G.A."/>
            <person name="Rokhsar D."/>
            <person name="Devos K.M."/>
        </authorList>
    </citation>
    <scope>NUCLEOTIDE SEQUENCE [LARGE SCALE GENOMIC DNA]</scope>
    <source>
        <strain evidence="2">Yugu1</strain>
    </source>
</reference>